<evidence type="ECO:0000256" key="1">
    <source>
        <dbReference type="SAM" id="SignalP"/>
    </source>
</evidence>
<comment type="caution">
    <text evidence="2">The sequence shown here is derived from an EMBL/GenBank/DDBJ whole genome shotgun (WGS) entry which is preliminary data.</text>
</comment>
<keyword evidence="1" id="KW-0732">Signal</keyword>
<name>A0A2V4UZL2_9GAMM</name>
<dbReference type="Proteomes" id="UP000247746">
    <property type="component" value="Unassembled WGS sequence"/>
</dbReference>
<feature type="signal peptide" evidence="1">
    <location>
        <begin position="1"/>
        <end position="19"/>
    </location>
</feature>
<evidence type="ECO:0008006" key="4">
    <source>
        <dbReference type="Google" id="ProtNLM"/>
    </source>
</evidence>
<protein>
    <recommendedName>
        <fullName evidence="4">DKNYY family protein</fullName>
    </recommendedName>
</protein>
<gene>
    <name evidence="2" type="ORF">DFP82_10958</name>
</gene>
<feature type="chain" id="PRO_5016145707" description="DKNYY family protein" evidence="1">
    <location>
        <begin position="20"/>
        <end position="283"/>
    </location>
</feature>
<dbReference type="EMBL" id="QJSU01000009">
    <property type="protein sequence ID" value="PYE38110.1"/>
    <property type="molecule type" value="Genomic_DNA"/>
</dbReference>
<organism evidence="2 3">
    <name type="scientific">Psychrobacter fozii</name>
    <dbReference type="NCBI Taxonomy" id="198480"/>
    <lineage>
        <taxon>Bacteria</taxon>
        <taxon>Pseudomonadati</taxon>
        <taxon>Pseudomonadota</taxon>
        <taxon>Gammaproteobacteria</taxon>
        <taxon>Moraxellales</taxon>
        <taxon>Moraxellaceae</taxon>
        <taxon>Psychrobacter</taxon>
    </lineage>
</organism>
<accession>A0A2V4UZL2</accession>
<dbReference type="AlphaFoldDB" id="A0A2V4UZL2"/>
<evidence type="ECO:0000313" key="3">
    <source>
        <dbReference type="Proteomes" id="UP000247746"/>
    </source>
</evidence>
<sequence>MIIAGLFVLTIIAPLNAQAASSAPPSELMPSTNDDFWIKVPAPVAIDWQQEGSCRYDYTDYRTFTDYKNCIFNSLEHSDNLQSRKWGLSDRVIREKDTIYINTPNHKQSLVFKDYLEPFEEEYRAHYQLQDYDKSHHLLQLLRTMYETQSTIIIDLNTGHWQEVYATDLQFSDDRTHVVGFNGRQGTTQDIIIWERQKDSNDGRYTTVFSSNELYEQQYDDSKKHEVYEARDINWTADNKINVDFFYRINPTDTVAFRARYIYATDDKEGSWQRVLPNSNIND</sequence>
<proteinExistence type="predicted"/>
<reference evidence="2 3" key="1">
    <citation type="submission" date="2018-06" db="EMBL/GenBank/DDBJ databases">
        <title>Genomic Encyclopedia of Type Strains, Phase III (KMG-III): the genomes of soil and plant-associated and newly described type strains.</title>
        <authorList>
            <person name="Whitman W."/>
        </authorList>
    </citation>
    <scope>NUCLEOTIDE SEQUENCE [LARGE SCALE GENOMIC DNA]</scope>
    <source>
        <strain evidence="2 3">CECT 5889</strain>
    </source>
</reference>
<evidence type="ECO:0000313" key="2">
    <source>
        <dbReference type="EMBL" id="PYE38110.1"/>
    </source>
</evidence>
<keyword evidence="3" id="KW-1185">Reference proteome</keyword>